<feature type="non-terminal residue" evidence="2">
    <location>
        <position position="1"/>
    </location>
</feature>
<protein>
    <submittedName>
        <fullName evidence="2">Uncharacterized protein</fullName>
    </submittedName>
</protein>
<comment type="caution">
    <text evidence="2">The sequence shown here is derived from an EMBL/GenBank/DDBJ whole genome shotgun (WGS) entry which is preliminary data.</text>
</comment>
<accession>G9NRB9</accession>
<feature type="compositionally biased region" description="Basic residues" evidence="1">
    <location>
        <begin position="32"/>
        <end position="41"/>
    </location>
</feature>
<feature type="compositionally biased region" description="Basic and acidic residues" evidence="1">
    <location>
        <begin position="93"/>
        <end position="103"/>
    </location>
</feature>
<gene>
    <name evidence="2" type="ORF">TRIATDRAFT_299161</name>
</gene>
<dbReference type="AlphaFoldDB" id="G9NRB9"/>
<evidence type="ECO:0000313" key="3">
    <source>
        <dbReference type="Proteomes" id="UP000005426"/>
    </source>
</evidence>
<organism evidence="2 3">
    <name type="scientific">Hypocrea atroviridis (strain ATCC 20476 / IMI 206040)</name>
    <name type="common">Trichoderma atroviride</name>
    <dbReference type="NCBI Taxonomy" id="452589"/>
    <lineage>
        <taxon>Eukaryota</taxon>
        <taxon>Fungi</taxon>
        <taxon>Dikarya</taxon>
        <taxon>Ascomycota</taxon>
        <taxon>Pezizomycotina</taxon>
        <taxon>Sordariomycetes</taxon>
        <taxon>Hypocreomycetidae</taxon>
        <taxon>Hypocreales</taxon>
        <taxon>Hypocreaceae</taxon>
        <taxon>Trichoderma</taxon>
    </lineage>
</organism>
<evidence type="ECO:0000256" key="1">
    <source>
        <dbReference type="SAM" id="MobiDB-lite"/>
    </source>
</evidence>
<keyword evidence="3" id="KW-1185">Reference proteome</keyword>
<reference evidence="2 3" key="1">
    <citation type="journal article" date="2011" name="Genome Biol.">
        <title>Comparative genome sequence analysis underscores mycoparasitism as the ancestral life style of Trichoderma.</title>
        <authorList>
            <person name="Kubicek C.P."/>
            <person name="Herrera-Estrella A."/>
            <person name="Seidl-Seiboth V."/>
            <person name="Martinez D.A."/>
            <person name="Druzhinina I.S."/>
            <person name="Thon M."/>
            <person name="Zeilinger S."/>
            <person name="Casas-Flores S."/>
            <person name="Horwitz B.A."/>
            <person name="Mukherjee P.K."/>
            <person name="Mukherjee M."/>
            <person name="Kredics L."/>
            <person name="Alcaraz L.D."/>
            <person name="Aerts A."/>
            <person name="Antal Z."/>
            <person name="Atanasova L."/>
            <person name="Cervantes-Badillo M.G."/>
            <person name="Challacombe J."/>
            <person name="Chertkov O."/>
            <person name="McCluskey K."/>
            <person name="Coulpier F."/>
            <person name="Deshpande N."/>
            <person name="von Doehren H."/>
            <person name="Ebbole D.J."/>
            <person name="Esquivel-Naranjo E.U."/>
            <person name="Fekete E."/>
            <person name="Flipphi M."/>
            <person name="Glaser F."/>
            <person name="Gomez-Rodriguez E.Y."/>
            <person name="Gruber S."/>
            <person name="Han C."/>
            <person name="Henrissat B."/>
            <person name="Hermosa R."/>
            <person name="Hernandez-Onate M."/>
            <person name="Karaffa L."/>
            <person name="Kosti I."/>
            <person name="Le Crom S."/>
            <person name="Lindquist E."/>
            <person name="Lucas S."/>
            <person name="Luebeck M."/>
            <person name="Luebeck P.S."/>
            <person name="Margeot A."/>
            <person name="Metz B."/>
            <person name="Misra M."/>
            <person name="Nevalainen H."/>
            <person name="Omann M."/>
            <person name="Packer N."/>
            <person name="Perrone G."/>
            <person name="Uresti-Rivera E.E."/>
            <person name="Salamov A."/>
            <person name="Schmoll M."/>
            <person name="Seiboth B."/>
            <person name="Shapiro H."/>
            <person name="Sukno S."/>
            <person name="Tamayo-Ramos J.A."/>
            <person name="Tisch D."/>
            <person name="Wiest A."/>
            <person name="Wilkinson H.H."/>
            <person name="Zhang M."/>
            <person name="Coutinho P.M."/>
            <person name="Kenerley C.M."/>
            <person name="Monte E."/>
            <person name="Baker S.E."/>
            <person name="Grigoriev I.V."/>
        </authorList>
    </citation>
    <scope>NUCLEOTIDE SEQUENCE [LARGE SCALE GENOMIC DNA]</scope>
    <source>
        <strain evidence="3">ATCC 20476 / IMI 206040</strain>
    </source>
</reference>
<feature type="compositionally biased region" description="Low complexity" evidence="1">
    <location>
        <begin position="49"/>
        <end position="63"/>
    </location>
</feature>
<feature type="compositionally biased region" description="Polar residues" evidence="1">
    <location>
        <begin position="121"/>
        <end position="131"/>
    </location>
</feature>
<dbReference type="GeneID" id="25781294"/>
<dbReference type="EMBL" id="ABDG02000022">
    <property type="protein sequence ID" value="EHK46554.1"/>
    <property type="molecule type" value="Genomic_DNA"/>
</dbReference>
<dbReference type="Proteomes" id="UP000005426">
    <property type="component" value="Unassembled WGS sequence"/>
</dbReference>
<sequence length="131" mass="15056">INKLQSPQTKLHLHTKSPSTTSLPLSKQNHQNVHRRPRLHPRSPEHRQNPPQDLLPDLLSNLLRGAHPGQPLHRLGREEAQEEAQHLLFLQARQDHWQRHPDKGPLPALPADSPYYPLKRNNPSNSKLSND</sequence>
<evidence type="ECO:0000313" key="2">
    <source>
        <dbReference type="EMBL" id="EHK46554.1"/>
    </source>
</evidence>
<proteinExistence type="predicted"/>
<dbReference type="HOGENOM" id="CLU_1932535_0_0_1"/>
<feature type="compositionally biased region" description="Basic and acidic residues" evidence="1">
    <location>
        <begin position="75"/>
        <end position="85"/>
    </location>
</feature>
<dbReference type="KEGG" id="tatv:25781294"/>
<feature type="compositionally biased region" description="Low complexity" evidence="1">
    <location>
        <begin position="16"/>
        <end position="27"/>
    </location>
</feature>
<name>G9NRB9_HYPAI</name>
<feature type="region of interest" description="Disordered" evidence="1">
    <location>
        <begin position="1"/>
        <end position="131"/>
    </location>
</feature>